<organism evidence="2">
    <name type="scientific">Cacopsylla melanoneura</name>
    <dbReference type="NCBI Taxonomy" id="428564"/>
    <lineage>
        <taxon>Eukaryota</taxon>
        <taxon>Metazoa</taxon>
        <taxon>Ecdysozoa</taxon>
        <taxon>Arthropoda</taxon>
        <taxon>Hexapoda</taxon>
        <taxon>Insecta</taxon>
        <taxon>Pterygota</taxon>
        <taxon>Neoptera</taxon>
        <taxon>Paraneoptera</taxon>
        <taxon>Hemiptera</taxon>
        <taxon>Sternorrhyncha</taxon>
        <taxon>Psylloidea</taxon>
        <taxon>Psyllidae</taxon>
        <taxon>Psyllinae</taxon>
        <taxon>Cacopsylla</taxon>
    </lineage>
</organism>
<dbReference type="AlphaFoldDB" id="A0A8D8TT59"/>
<reference evidence="2" key="1">
    <citation type="submission" date="2021-05" db="EMBL/GenBank/DDBJ databases">
        <authorList>
            <person name="Alioto T."/>
            <person name="Alioto T."/>
            <person name="Gomez Garrido J."/>
        </authorList>
    </citation>
    <scope>NUCLEOTIDE SEQUENCE</scope>
</reference>
<evidence type="ECO:0000256" key="1">
    <source>
        <dbReference type="SAM" id="Phobius"/>
    </source>
</evidence>
<sequence>MSSNLSFSSSLSLMLRFNSSSINLFFFSCFSICESSFSSCFKSSSRCLFRSRNLFLSISFFICSSANILLFLSSISFLSNASNLSCSSILRLIISLIFFCSFCNCLCFSKSSSTIF</sequence>
<proteinExistence type="predicted"/>
<protein>
    <submittedName>
        <fullName evidence="2">Uncharacterized protein</fullName>
    </submittedName>
</protein>
<feature type="transmembrane region" description="Helical" evidence="1">
    <location>
        <begin position="20"/>
        <end position="41"/>
    </location>
</feature>
<evidence type="ECO:0000313" key="2">
    <source>
        <dbReference type="EMBL" id="CAG6692489.1"/>
    </source>
</evidence>
<dbReference type="EMBL" id="HBUF01307557">
    <property type="protein sequence ID" value="CAG6692489.1"/>
    <property type="molecule type" value="Transcribed_RNA"/>
</dbReference>
<keyword evidence="1" id="KW-0812">Transmembrane</keyword>
<keyword evidence="1" id="KW-0472">Membrane</keyword>
<name>A0A8D8TT59_9HEMI</name>
<feature type="transmembrane region" description="Helical" evidence="1">
    <location>
        <begin position="53"/>
        <end position="77"/>
    </location>
</feature>
<feature type="transmembrane region" description="Helical" evidence="1">
    <location>
        <begin position="89"/>
        <end position="108"/>
    </location>
</feature>
<accession>A0A8D8TT59</accession>
<dbReference type="EMBL" id="HBUF01307558">
    <property type="protein sequence ID" value="CAG6692490.1"/>
    <property type="molecule type" value="Transcribed_RNA"/>
</dbReference>
<keyword evidence="1" id="KW-1133">Transmembrane helix</keyword>